<comment type="similarity">
    <text evidence="1">Belongs to the bacterial solute-binding protein 3 family.</text>
</comment>
<dbReference type="PANTHER" id="PTHR35936">
    <property type="entry name" value="MEMBRANE-BOUND LYTIC MUREIN TRANSGLYCOSYLASE F"/>
    <property type="match status" value="1"/>
</dbReference>
<evidence type="ECO:0000313" key="3">
    <source>
        <dbReference type="EMBL" id="XBY66141.1"/>
    </source>
</evidence>
<dbReference type="SUPFAM" id="SSF53850">
    <property type="entry name" value="Periplasmic binding protein-like II"/>
    <property type="match status" value="1"/>
</dbReference>
<organism evidence="3">
    <name type="scientific">Pseudomonas solani</name>
    <dbReference type="NCBI Taxonomy" id="2731552"/>
    <lineage>
        <taxon>Bacteria</taxon>
        <taxon>Pseudomonadati</taxon>
        <taxon>Pseudomonadota</taxon>
        <taxon>Gammaproteobacteria</taxon>
        <taxon>Pseudomonadales</taxon>
        <taxon>Pseudomonadaceae</taxon>
        <taxon>Pseudomonas</taxon>
    </lineage>
</organism>
<dbReference type="AlphaFoldDB" id="A0AAU7Y707"/>
<accession>A0AAU7Y707</accession>
<proteinExistence type="inferred from homology"/>
<reference evidence="3" key="1">
    <citation type="submission" date="2023-08" db="EMBL/GenBank/DDBJ databases">
        <title>Increased levels of nutrients transform a symbiont into a lethal pathobiont.</title>
        <authorList>
            <person name="Lachnit T."/>
            <person name="Ulrich L."/>
            <person name="Willmer F.M."/>
            <person name="Hasenbein T."/>
            <person name="Steiner L.X."/>
            <person name="Wolters M."/>
            <person name="Herbst E.M."/>
            <person name="Deines P."/>
        </authorList>
    </citation>
    <scope>NUCLEOTIDE SEQUENCE</scope>
    <source>
        <strain evidence="3">T3</strain>
    </source>
</reference>
<dbReference type="RefSeq" id="WP_043245876.1">
    <property type="nucleotide sequence ID" value="NZ_CP146285.1"/>
</dbReference>
<keyword evidence="2" id="KW-0732">Signal</keyword>
<gene>
    <name evidence="3" type="ORF">ABS648_10410</name>
</gene>
<name>A0AAU7Y707_9PSED</name>
<sequence>MSAVRLVFSGVLLLALCLSCSSASAARPREILVGGYHFPPYLIKPEEQEQGLTPDLVAQLNRLQARFHFSIVPTSAARRYRDLEQGRYDLMLFEDPDWGWNGVRYQGIDMRTSDAEVYIARTQPGRGQAFFDDLAGKRLALYNGYHYGFAGFNADPEYLFKRFSATLTYSHDSNLLMVLHGRADIAVVTRSYLDLLFAREPALRDNLLVSRRIDQEYHLYAMLRPDAPITRDEMAGLLQNLQDDEAFQRLLAKYRLTFKKNDRR</sequence>
<dbReference type="EMBL" id="CP158373">
    <property type="protein sequence ID" value="XBY66141.1"/>
    <property type="molecule type" value="Genomic_DNA"/>
</dbReference>
<evidence type="ECO:0000256" key="2">
    <source>
        <dbReference type="SAM" id="SignalP"/>
    </source>
</evidence>
<feature type="chain" id="PRO_5043873932" evidence="2">
    <location>
        <begin position="26"/>
        <end position="264"/>
    </location>
</feature>
<dbReference type="PANTHER" id="PTHR35936:SF25">
    <property type="entry name" value="ABC TRANSPORTER SUBSTRATE-BINDING PROTEIN"/>
    <property type="match status" value="1"/>
</dbReference>
<protein>
    <submittedName>
        <fullName evidence="3">Transporter substrate-binding domain-containing protein</fullName>
    </submittedName>
</protein>
<dbReference type="Gene3D" id="3.40.190.10">
    <property type="entry name" value="Periplasmic binding protein-like II"/>
    <property type="match status" value="2"/>
</dbReference>
<evidence type="ECO:0000256" key="1">
    <source>
        <dbReference type="ARBA" id="ARBA00010333"/>
    </source>
</evidence>
<feature type="signal peptide" evidence="2">
    <location>
        <begin position="1"/>
        <end position="25"/>
    </location>
</feature>